<organism evidence="1 2">
    <name type="scientific">Candidatus Thiomargarita nelsonii</name>
    <dbReference type="NCBI Taxonomy" id="1003181"/>
    <lineage>
        <taxon>Bacteria</taxon>
        <taxon>Pseudomonadati</taxon>
        <taxon>Pseudomonadota</taxon>
        <taxon>Gammaproteobacteria</taxon>
        <taxon>Thiotrichales</taxon>
        <taxon>Thiotrichaceae</taxon>
        <taxon>Thiomargarita</taxon>
    </lineage>
</organism>
<dbReference type="Proteomes" id="UP000076962">
    <property type="component" value="Unassembled WGS sequence"/>
</dbReference>
<evidence type="ECO:0000313" key="2">
    <source>
        <dbReference type="Proteomes" id="UP000076962"/>
    </source>
</evidence>
<accession>A0A176S3X3</accession>
<sequence length="40" mass="4468">MSVNLEDYREILEKISPDVQDTLEASFAEAAHFMSPGGLR</sequence>
<name>A0A176S3X3_9GAMM</name>
<keyword evidence="2" id="KW-1185">Reference proteome</keyword>
<comment type="caution">
    <text evidence="1">The sequence shown here is derived from an EMBL/GenBank/DDBJ whole genome shotgun (WGS) entry which is preliminary data.</text>
</comment>
<dbReference type="AlphaFoldDB" id="A0A176S3X3"/>
<reference evidence="1 2" key="1">
    <citation type="submission" date="2016-05" db="EMBL/GenBank/DDBJ databases">
        <title>Single-cell genome of chain-forming Candidatus Thiomargarita nelsonii and comparison to other large sulfur-oxidizing bacteria.</title>
        <authorList>
            <person name="Winkel M."/>
            <person name="Salman V."/>
            <person name="Woyke T."/>
            <person name="Schulz-Vogt H."/>
            <person name="Richter M."/>
            <person name="Flood B."/>
            <person name="Bailey J."/>
            <person name="Amann R."/>
            <person name="Mussmann M."/>
        </authorList>
    </citation>
    <scope>NUCLEOTIDE SEQUENCE [LARGE SCALE GENOMIC DNA]</scope>
    <source>
        <strain evidence="1 2">THI036</strain>
    </source>
</reference>
<evidence type="ECO:0000313" key="1">
    <source>
        <dbReference type="EMBL" id="OAD22634.1"/>
    </source>
</evidence>
<proteinExistence type="predicted"/>
<feature type="non-terminal residue" evidence="1">
    <location>
        <position position="40"/>
    </location>
</feature>
<gene>
    <name evidence="1" type="ORF">THIOM_001552</name>
</gene>
<dbReference type="EMBL" id="LUTY01000822">
    <property type="protein sequence ID" value="OAD22634.1"/>
    <property type="molecule type" value="Genomic_DNA"/>
</dbReference>
<protein>
    <submittedName>
        <fullName evidence="1">Uncharacterized protein</fullName>
    </submittedName>
</protein>